<evidence type="ECO:0000313" key="2">
    <source>
        <dbReference type="EMBL" id="KXO11647.1"/>
    </source>
</evidence>
<dbReference type="EMBL" id="LOCO01000002">
    <property type="protein sequence ID" value="KXO11647.1"/>
    <property type="molecule type" value="Genomic_DNA"/>
</dbReference>
<dbReference type="PROSITE" id="PS51725">
    <property type="entry name" value="ABM"/>
    <property type="match status" value="1"/>
</dbReference>
<dbReference type="AlphaFoldDB" id="A0A137SGS7"/>
<sequence length="97" mass="11459">MIRVLIERHIAESLETAYEERSRLVLQQAVSTPGFISGETLVDSHDPNHRITLANWRSEADWDRWYHSRERRELMAELVPMMDRDEIITVLEQSPMP</sequence>
<dbReference type="SUPFAM" id="SSF54909">
    <property type="entry name" value="Dimeric alpha+beta barrel"/>
    <property type="match status" value="1"/>
</dbReference>
<dbReference type="InterPro" id="IPR011008">
    <property type="entry name" value="Dimeric_a/b-barrel"/>
</dbReference>
<accession>A0A137SGS7</accession>
<organism evidence="2 3">
    <name type="scientific">Marinobacter excellens LAMA 842</name>
    <dbReference type="NCBI Taxonomy" id="1306954"/>
    <lineage>
        <taxon>Bacteria</taxon>
        <taxon>Pseudomonadati</taxon>
        <taxon>Pseudomonadota</taxon>
        <taxon>Gammaproteobacteria</taxon>
        <taxon>Pseudomonadales</taxon>
        <taxon>Marinobacteraceae</taxon>
        <taxon>Marinobacter</taxon>
    </lineage>
</organism>
<keyword evidence="3" id="KW-1185">Reference proteome</keyword>
<gene>
    <name evidence="2" type="ORF">J122_517</name>
</gene>
<feature type="domain" description="ABM" evidence="1">
    <location>
        <begin position="2"/>
        <end position="91"/>
    </location>
</feature>
<comment type="caution">
    <text evidence="2">The sequence shown here is derived from an EMBL/GenBank/DDBJ whole genome shotgun (WGS) entry which is preliminary data.</text>
</comment>
<dbReference type="Pfam" id="PF03992">
    <property type="entry name" value="ABM"/>
    <property type="match status" value="1"/>
</dbReference>
<name>A0A137SGS7_9GAMM</name>
<proteinExistence type="predicted"/>
<evidence type="ECO:0000313" key="3">
    <source>
        <dbReference type="Proteomes" id="UP000070282"/>
    </source>
</evidence>
<dbReference type="RefSeq" id="WP_058089532.1">
    <property type="nucleotide sequence ID" value="NZ_LOCO01000002.1"/>
</dbReference>
<evidence type="ECO:0000259" key="1">
    <source>
        <dbReference type="PROSITE" id="PS51725"/>
    </source>
</evidence>
<dbReference type="PATRIC" id="fig|1306954.6.peg.1471"/>
<dbReference type="Gene3D" id="3.30.70.100">
    <property type="match status" value="1"/>
</dbReference>
<dbReference type="Proteomes" id="UP000070282">
    <property type="component" value="Unassembled WGS sequence"/>
</dbReference>
<dbReference type="InterPro" id="IPR007138">
    <property type="entry name" value="ABM_dom"/>
</dbReference>
<reference evidence="3" key="1">
    <citation type="submission" date="2015-12" db="EMBL/GenBank/DDBJ databases">
        <authorList>
            <person name="Lima A."/>
            <person name="Farahani Zayas N."/>
            <person name="Castro Da Silva M.A."/>
            <person name="Cabral A."/>
            <person name="Pessatti M.L."/>
        </authorList>
    </citation>
    <scope>NUCLEOTIDE SEQUENCE [LARGE SCALE GENOMIC DNA]</scope>
    <source>
        <strain evidence="3">LAMA 842</strain>
    </source>
</reference>
<protein>
    <recommendedName>
        <fullName evidence="1">ABM domain-containing protein</fullName>
    </recommendedName>
</protein>